<dbReference type="STRING" id="1230457.C476_14743"/>
<dbReference type="OrthoDB" id="132546at2157"/>
<dbReference type="SUPFAM" id="SSF53756">
    <property type="entry name" value="UDP-Glycosyltransferase/glycogen phosphorylase"/>
    <property type="match status" value="1"/>
</dbReference>
<evidence type="ECO:0000313" key="3">
    <source>
        <dbReference type="EMBL" id="ELZ17699.1"/>
    </source>
</evidence>
<evidence type="ECO:0000256" key="1">
    <source>
        <dbReference type="ARBA" id="ARBA00022676"/>
    </source>
</evidence>
<proteinExistence type="predicted"/>
<gene>
    <name evidence="3" type="ORF">C476_14743</name>
</gene>
<keyword evidence="1" id="KW-0328">Glycosyltransferase</keyword>
<protein>
    <submittedName>
        <fullName evidence="3">Group 1 glycosyl transferase</fullName>
    </submittedName>
</protein>
<dbReference type="AlphaFoldDB" id="M0C6Y6"/>
<name>M0C6Y6_9EURY</name>
<keyword evidence="4" id="KW-1185">Reference proteome</keyword>
<evidence type="ECO:0000313" key="4">
    <source>
        <dbReference type="Proteomes" id="UP000011615"/>
    </source>
</evidence>
<sequence length="336" mass="37238">MTDLRILWLTPDKPDEISVGRERIADHLETAGHDVTLRGTTARTIARSLRDRGRFDIVVGTTRLGAIAGVVVSRVHGVPLVVDHIDPIRQLRATEPDAVVRTVRRLEHLAFRLAAHVLYVYPEEESRLDGRATATSKTDLGVEYERFADPDPAVVERTRERLGTVPNKLAVYIGGLEPMYEIEALLEAADELDDWTLLVIGAGSLEPSVEREAADSESIRFLGTVPHKEVPGYLHFADVGVSLVDDPYTLKILEYGAAGLNVVQRAGRAESRFGGLVEYCSTEPASIRAAVERASDGTRGEALQQYVRKFSWNTIADDYRRAIEVIPLDRTDHPRV</sequence>
<dbReference type="PANTHER" id="PTHR12526">
    <property type="entry name" value="GLYCOSYLTRANSFERASE"/>
    <property type="match status" value="1"/>
</dbReference>
<dbReference type="PANTHER" id="PTHR12526:SF510">
    <property type="entry name" value="D-INOSITOL 3-PHOSPHATE GLYCOSYLTRANSFERASE"/>
    <property type="match status" value="1"/>
</dbReference>
<dbReference type="Pfam" id="PF13692">
    <property type="entry name" value="Glyco_trans_1_4"/>
    <property type="match status" value="1"/>
</dbReference>
<evidence type="ECO:0000256" key="2">
    <source>
        <dbReference type="ARBA" id="ARBA00022679"/>
    </source>
</evidence>
<dbReference type="RefSeq" id="WP_008014264.1">
    <property type="nucleotide sequence ID" value="NZ_AOIT01000056.1"/>
</dbReference>
<accession>M0C6Y6</accession>
<comment type="caution">
    <text evidence="3">The sequence shown here is derived from an EMBL/GenBank/DDBJ whole genome shotgun (WGS) entry which is preliminary data.</text>
</comment>
<dbReference type="GO" id="GO:0016757">
    <property type="term" value="F:glycosyltransferase activity"/>
    <property type="evidence" value="ECO:0007669"/>
    <property type="project" value="UniProtKB-KW"/>
</dbReference>
<dbReference type="Proteomes" id="UP000011615">
    <property type="component" value="Unassembled WGS sequence"/>
</dbReference>
<keyword evidence="2 3" id="KW-0808">Transferase</keyword>
<organism evidence="3 4">
    <name type="scientific">Natrinema limicola JCM 13563</name>
    <dbReference type="NCBI Taxonomy" id="1230457"/>
    <lineage>
        <taxon>Archaea</taxon>
        <taxon>Methanobacteriati</taxon>
        <taxon>Methanobacteriota</taxon>
        <taxon>Stenosarchaea group</taxon>
        <taxon>Halobacteria</taxon>
        <taxon>Halobacteriales</taxon>
        <taxon>Natrialbaceae</taxon>
        <taxon>Natrinema</taxon>
    </lineage>
</organism>
<dbReference type="PATRIC" id="fig|1230457.4.peg.2961"/>
<dbReference type="Gene3D" id="3.40.50.2000">
    <property type="entry name" value="Glycogen Phosphorylase B"/>
    <property type="match status" value="2"/>
</dbReference>
<dbReference type="EMBL" id="AOIT01000056">
    <property type="protein sequence ID" value="ELZ17699.1"/>
    <property type="molecule type" value="Genomic_DNA"/>
</dbReference>
<dbReference type="eggNOG" id="arCOG01403">
    <property type="taxonomic scope" value="Archaea"/>
</dbReference>
<reference evidence="3 4" key="1">
    <citation type="journal article" date="2014" name="PLoS Genet.">
        <title>Phylogenetically driven sequencing of extremely halophilic archaea reveals strategies for static and dynamic osmo-response.</title>
        <authorList>
            <person name="Becker E.A."/>
            <person name="Seitzer P.M."/>
            <person name="Tritt A."/>
            <person name="Larsen D."/>
            <person name="Krusor M."/>
            <person name="Yao A.I."/>
            <person name="Wu D."/>
            <person name="Madern D."/>
            <person name="Eisen J.A."/>
            <person name="Darling A.E."/>
            <person name="Facciotti M.T."/>
        </authorList>
    </citation>
    <scope>NUCLEOTIDE SEQUENCE [LARGE SCALE GENOMIC DNA]</scope>
    <source>
        <strain evidence="3 4">JCM 13563</strain>
    </source>
</reference>